<sequence length="273" mass="30869">MSRKAIVEHQAHSREITELYLDGQPYDRLRLVNETRFCLAQSAEAMLEAGRRLIVVREHEPHGEFQEIIEQQLGMNQRVARRMMQAAAKYLSPKLAKQSKALGQLGKSKLYELMLEDDEELAALDEGGTIAGLNLDDIDRMSTRELRLALRDARADNEAKDSVIADKNKKLDELVTKKKRIKKIPPDQESEQIRAEAADHCYQVEALLLGQVVQALTQVKDHADIHQFSVDSWMAGQLDQLEDALQEVRQVLGVFRSESAAPWEAESDEEVAA</sequence>
<dbReference type="AlphaFoldDB" id="A0A9X2ESQ9"/>
<reference evidence="1" key="1">
    <citation type="journal article" date="2022" name="Arch. Microbiol.">
        <title>Microbulbifer okhotskensis sp. nov., isolated from a deep bottom sediment of the Okhotsk Sea.</title>
        <authorList>
            <person name="Romanenko L."/>
            <person name="Kurilenko V."/>
            <person name="Otstavnykh N."/>
            <person name="Velansky P."/>
            <person name="Isaeva M."/>
            <person name="Mikhailov V."/>
        </authorList>
    </citation>
    <scope>NUCLEOTIDE SEQUENCE</scope>
    <source>
        <strain evidence="1">OS29</strain>
    </source>
</reference>
<protein>
    <submittedName>
        <fullName evidence="1">DUF3102 domain-containing protein</fullName>
    </submittedName>
</protein>
<gene>
    <name evidence="1" type="ORF">MO867_20800</name>
</gene>
<comment type="caution">
    <text evidence="1">The sequence shown here is derived from an EMBL/GenBank/DDBJ whole genome shotgun (WGS) entry which is preliminary data.</text>
</comment>
<dbReference type="InterPro" id="IPR021451">
    <property type="entry name" value="DUF3102"/>
</dbReference>
<keyword evidence="2" id="KW-1185">Reference proteome</keyword>
<evidence type="ECO:0000313" key="2">
    <source>
        <dbReference type="Proteomes" id="UP001139028"/>
    </source>
</evidence>
<dbReference type="Proteomes" id="UP001139028">
    <property type="component" value="Unassembled WGS sequence"/>
</dbReference>
<proteinExistence type="predicted"/>
<name>A0A9X2ESQ9_9GAMM</name>
<dbReference type="RefSeq" id="WP_252472678.1">
    <property type="nucleotide sequence ID" value="NZ_JALBWM010000190.1"/>
</dbReference>
<dbReference type="Pfam" id="PF11300">
    <property type="entry name" value="DUF3102"/>
    <property type="match status" value="1"/>
</dbReference>
<dbReference type="EMBL" id="JALBWM010000190">
    <property type="protein sequence ID" value="MCO1336770.1"/>
    <property type="molecule type" value="Genomic_DNA"/>
</dbReference>
<evidence type="ECO:0000313" key="1">
    <source>
        <dbReference type="EMBL" id="MCO1336770.1"/>
    </source>
</evidence>
<organism evidence="1 2">
    <name type="scientific">Microbulbifer okhotskensis</name>
    <dbReference type="NCBI Taxonomy" id="2926617"/>
    <lineage>
        <taxon>Bacteria</taxon>
        <taxon>Pseudomonadati</taxon>
        <taxon>Pseudomonadota</taxon>
        <taxon>Gammaproteobacteria</taxon>
        <taxon>Cellvibrionales</taxon>
        <taxon>Microbulbiferaceae</taxon>
        <taxon>Microbulbifer</taxon>
    </lineage>
</organism>
<accession>A0A9X2ESQ9</accession>